<reference evidence="2 3" key="1">
    <citation type="submission" date="2018-06" db="EMBL/GenBank/DDBJ databases">
        <authorList>
            <consortium name="Pathogen Informatics"/>
            <person name="Doyle S."/>
        </authorList>
    </citation>
    <scope>NUCLEOTIDE SEQUENCE [LARGE SCALE GENOMIC DNA]</scope>
    <source>
        <strain evidence="2 3">NCTC7023</strain>
    </source>
</reference>
<protein>
    <submittedName>
        <fullName evidence="2">Membrane protein</fullName>
    </submittedName>
</protein>
<keyword evidence="1" id="KW-0472">Membrane</keyword>
<proteinExistence type="predicted"/>
<evidence type="ECO:0000313" key="3">
    <source>
        <dbReference type="Proteomes" id="UP000255476"/>
    </source>
</evidence>
<keyword evidence="1" id="KW-1133">Transmembrane helix</keyword>
<comment type="caution">
    <text evidence="2">The sequence shown here is derived from an EMBL/GenBank/DDBJ whole genome shotgun (WGS) entry which is preliminary data.</text>
</comment>
<accession>A0AAX2LJY2</accession>
<dbReference type="AlphaFoldDB" id="A0AAX2LJY2"/>
<evidence type="ECO:0000313" key="2">
    <source>
        <dbReference type="EMBL" id="SUO81808.1"/>
    </source>
</evidence>
<name>A0AAX2LJY2_STRSZ</name>
<evidence type="ECO:0000256" key="1">
    <source>
        <dbReference type="SAM" id="Phobius"/>
    </source>
</evidence>
<dbReference type="RefSeq" id="WP_231151229.1">
    <property type="nucleotide sequence ID" value="NZ_JAHLHC010000005.1"/>
</dbReference>
<dbReference type="Proteomes" id="UP000255476">
    <property type="component" value="Unassembled WGS sequence"/>
</dbReference>
<gene>
    <name evidence="2" type="ORF">NCTC7023_01159</name>
</gene>
<sequence>MKALLPFELKKLIRTKSVLGMFIVSLLAIFGLFYINFFNGQISGSSIDKIHGRDAVEINK</sequence>
<feature type="transmembrane region" description="Helical" evidence="1">
    <location>
        <begin position="18"/>
        <end position="37"/>
    </location>
</feature>
<organism evidence="2 3">
    <name type="scientific">Streptococcus equi subsp. zooepidemicus</name>
    <dbReference type="NCBI Taxonomy" id="40041"/>
    <lineage>
        <taxon>Bacteria</taxon>
        <taxon>Bacillati</taxon>
        <taxon>Bacillota</taxon>
        <taxon>Bacilli</taxon>
        <taxon>Lactobacillales</taxon>
        <taxon>Streptococcaceae</taxon>
        <taxon>Streptococcus</taxon>
    </lineage>
</organism>
<keyword evidence="1" id="KW-0812">Transmembrane</keyword>
<dbReference type="EMBL" id="UHHT01000001">
    <property type="protein sequence ID" value="SUO81808.1"/>
    <property type="molecule type" value="Genomic_DNA"/>
</dbReference>